<feature type="region of interest" description="Disordered" evidence="1">
    <location>
        <begin position="82"/>
        <end position="101"/>
    </location>
</feature>
<organism evidence="3 4">
    <name type="scientific">Mesorhizobium captivum</name>
    <dbReference type="NCBI Taxonomy" id="3072319"/>
    <lineage>
        <taxon>Bacteria</taxon>
        <taxon>Pseudomonadati</taxon>
        <taxon>Pseudomonadota</taxon>
        <taxon>Alphaproteobacteria</taxon>
        <taxon>Hyphomicrobiales</taxon>
        <taxon>Phyllobacteriaceae</taxon>
        <taxon>Mesorhizobium</taxon>
    </lineage>
</organism>
<proteinExistence type="predicted"/>
<dbReference type="Proteomes" id="UP001271249">
    <property type="component" value="Unassembled WGS sequence"/>
</dbReference>
<reference evidence="3 4" key="1">
    <citation type="submission" date="2023-08" db="EMBL/GenBank/DDBJ databases">
        <title>Implementing the SeqCode for naming new Mesorhizobium species isolated from Vachellia karroo root nodules.</title>
        <authorList>
            <person name="Van Lill M."/>
        </authorList>
    </citation>
    <scope>NUCLEOTIDE SEQUENCE [LARGE SCALE GENOMIC DNA]</scope>
    <source>
        <strain evidence="3 4">VK22B</strain>
    </source>
</reference>
<evidence type="ECO:0000256" key="1">
    <source>
        <dbReference type="SAM" id="MobiDB-lite"/>
    </source>
</evidence>
<feature type="signal peptide" evidence="2">
    <location>
        <begin position="1"/>
        <end position="22"/>
    </location>
</feature>
<sequence length="101" mass="10597">MNIKMICFGAMALSMVTGSALAAGQTGTSALDDPAKMQPFYTDSSMKTMVSKDAFVKAWKAMSPEDQTAMMTACADEAKNANAANSHPEFCSSVKENGGSK</sequence>
<feature type="chain" id="PRO_5045961672" evidence="2">
    <location>
        <begin position="23"/>
        <end position="101"/>
    </location>
</feature>
<evidence type="ECO:0000313" key="3">
    <source>
        <dbReference type="EMBL" id="MDX8491243.1"/>
    </source>
</evidence>
<keyword evidence="2" id="KW-0732">Signal</keyword>
<dbReference type="EMBL" id="JAVIJC010000005">
    <property type="protein sequence ID" value="MDX8491243.1"/>
    <property type="molecule type" value="Genomic_DNA"/>
</dbReference>
<dbReference type="RefSeq" id="WP_320220742.1">
    <property type="nucleotide sequence ID" value="NZ_JAVIJA010000002.1"/>
</dbReference>
<name>A0ABU4YXX4_9HYPH</name>
<comment type="caution">
    <text evidence="3">The sequence shown here is derived from an EMBL/GenBank/DDBJ whole genome shotgun (WGS) entry which is preliminary data.</text>
</comment>
<keyword evidence="4" id="KW-1185">Reference proteome</keyword>
<protein>
    <submittedName>
        <fullName evidence="3">Uncharacterized protein</fullName>
    </submittedName>
</protein>
<gene>
    <name evidence="3" type="ORF">RFN29_06590</name>
</gene>
<evidence type="ECO:0000313" key="4">
    <source>
        <dbReference type="Proteomes" id="UP001271249"/>
    </source>
</evidence>
<accession>A0ABU4YXX4</accession>
<evidence type="ECO:0000256" key="2">
    <source>
        <dbReference type="SAM" id="SignalP"/>
    </source>
</evidence>